<dbReference type="Proteomes" id="UP000460715">
    <property type="component" value="Unassembled WGS sequence"/>
</dbReference>
<comment type="caution">
    <text evidence="4">The sequence shown here is derived from an EMBL/GenBank/DDBJ whole genome shotgun (WGS) entry which is preliminary data.</text>
</comment>
<reference evidence="4 5" key="1">
    <citation type="submission" date="2019-03" db="EMBL/GenBank/DDBJ databases">
        <title>Roseomonas sp. a novel Roseomonas species isolated from Sea whip Gorgonian.</title>
        <authorList>
            <person name="Li F."/>
            <person name="Pan X."/>
            <person name="Huang S."/>
            <person name="Li Z."/>
            <person name="Meng B."/>
        </authorList>
    </citation>
    <scope>NUCLEOTIDE SEQUENCE [LARGE SCALE GENOMIC DNA]</scope>
    <source>
        <strain evidence="4 5">M0104</strain>
    </source>
</reference>
<dbReference type="RefSeq" id="WP_160939352.1">
    <property type="nucleotide sequence ID" value="NZ_SNVJ01000032.1"/>
</dbReference>
<dbReference type="OrthoDB" id="3201900at2"/>
<dbReference type="Pfam" id="PF26382">
    <property type="entry name" value="BREX_PglY_6th"/>
    <property type="match status" value="1"/>
</dbReference>
<feature type="domain" description="ATPase PglY 5th" evidence="2">
    <location>
        <begin position="849"/>
        <end position="948"/>
    </location>
</feature>
<evidence type="ECO:0000256" key="1">
    <source>
        <dbReference type="SAM" id="MobiDB-lite"/>
    </source>
</evidence>
<feature type="region of interest" description="Disordered" evidence="1">
    <location>
        <begin position="1161"/>
        <end position="1187"/>
    </location>
</feature>
<dbReference type="Pfam" id="PF26381">
    <property type="entry name" value="BREX_PglY_5th"/>
    <property type="match status" value="1"/>
</dbReference>
<feature type="domain" description="ATPase PglY C-terminal" evidence="3">
    <location>
        <begin position="990"/>
        <end position="1165"/>
    </location>
</feature>
<evidence type="ECO:0000259" key="3">
    <source>
        <dbReference type="Pfam" id="PF26382"/>
    </source>
</evidence>
<organism evidence="4 5">
    <name type="scientific">Teichococcus coralli</name>
    <dbReference type="NCBI Taxonomy" id="2545983"/>
    <lineage>
        <taxon>Bacteria</taxon>
        <taxon>Pseudomonadati</taxon>
        <taxon>Pseudomonadota</taxon>
        <taxon>Alphaproteobacteria</taxon>
        <taxon>Acetobacterales</taxon>
        <taxon>Roseomonadaceae</taxon>
        <taxon>Roseomonas</taxon>
    </lineage>
</organism>
<name>A0A845BIP6_9PROT</name>
<keyword evidence="5" id="KW-1185">Reference proteome</keyword>
<evidence type="ECO:0000259" key="2">
    <source>
        <dbReference type="Pfam" id="PF26381"/>
    </source>
</evidence>
<evidence type="ECO:0000313" key="4">
    <source>
        <dbReference type="EMBL" id="MXP65944.1"/>
    </source>
</evidence>
<protein>
    <submittedName>
        <fullName evidence="4">Phage resistance protein</fullName>
    </submittedName>
</protein>
<dbReference type="InterPro" id="IPR058748">
    <property type="entry name" value="PglY_5th"/>
</dbReference>
<gene>
    <name evidence="4" type="ORF">E0493_21590</name>
</gene>
<proteinExistence type="predicted"/>
<dbReference type="InterPro" id="IPR058747">
    <property type="entry name" value="PglY_C"/>
</dbReference>
<dbReference type="AlphaFoldDB" id="A0A845BIP6"/>
<dbReference type="EMBL" id="SNVJ01000032">
    <property type="protein sequence ID" value="MXP65944.1"/>
    <property type="molecule type" value="Genomic_DNA"/>
</dbReference>
<accession>A0A845BIP6</accession>
<evidence type="ECO:0000313" key="5">
    <source>
        <dbReference type="Proteomes" id="UP000460715"/>
    </source>
</evidence>
<sequence length="1234" mass="134533">MSDATRPLLRDLIPIPERVQTNDFVLKLSDGVTEAGAAETIKSYVVTTELAKAFDKALGFIQGSVEGGKSAACYLHGSFGAGKSHFMAVLNLLLAGNAKARGVPELAGVVTKHDRWLGGKRFLMVPYHMIGAKDVTSAILGGYAAHVRKVEPSAPTPGFYLGEKLFEDARGLRAKMGDDAFFQHLNEGAAASDDGWGDFGNQWDSGSFEAATLEPPEGEERQRLVGRLIEAYFSNYAGVAATRGEAFVDLDAGLAIMSQHAKRLGYDAVVLFLDELILWLASRAGDVDFVNDEGSKLSKLVEAQDANRPIPIVSFVARQRDLRDLIGQQHAGALQVRFFDTLKYWEARFDKVLLEDRNLPVIAEKRLLAPKSETAKQEIDAEFERVMRARQTVLDTLLGSDGERALFRMTYPFSPALVQALIAASSVLQRERTALKLMLTLLVKRRDELRLGALIPVGDLWDEISTGDQPFSDGMLIEFENAKKLWTLKLLPLLEQEHTVSWQDLQDGRADPQVARRFANDARLLKTLLLAALVPEVAALRALTAPRLAALNHGTVVSPVPGGEGGIVLQKVRKWATRVGEIRITDDQTPIVSLQISGVDVEPILANAGTADNDGSRRSKLQRILFDALGIREDGTLIGAQPFVSYEHAWRGTKREVDLYFEAVAEVSPERLKGRGVPVLVLGLPFDPKGRPPSTHLAHAKNFNDEGASGGVVWQPAYLSDRAMKDLGTLVRIDFLLAGTGERLNEAARMLSASDREQARAVLRSQQSALHQRIRACIETAYGIRNDNDGCIGTPVPPEDRLVSLQGTFMPQMPVGADMKGAVTQLLDRWFEHRYPAHPLFDTEVRDAVLRRVLDRVQEAAQEPDQRKFIEDTADRKHLGAIAVPLKLAVMSQTQLQLTNDWANHFATMHARTGGGPLTVAKLRDWIDEPKPMGLPQRVQNLVILAFAAQADRAPVRNGAPATISLDRIDDTVELREEALPDETTWAKARERAAALFGLKPGEVRKGATLSALAAELQEKGAAKRTLLAELLKDLPPWAERFGVAATAPRFTTLRSAQVLLGDLAGAATPLARVEALADAELETSEAAVGRLLAALSEVREAVVSADWNIIEAGTGLGDHRKGASEGLREKLVEMLDADEHAVQLRPVLRDVQTRASRLLAETKPSDGPPPRDDPPPPPPPPGEEVVDERQQVVLDASAATAAIDELRGRLVASPGARLTISWRLTRLKSGGAA</sequence>